<reference evidence="2 3" key="1">
    <citation type="submission" date="2019-01" db="EMBL/GenBank/DDBJ databases">
        <title>Draft genome sequence of Psathyrella aberdarensis IHI B618.</title>
        <authorList>
            <person name="Buettner E."/>
            <person name="Kellner H."/>
        </authorList>
    </citation>
    <scope>NUCLEOTIDE SEQUENCE [LARGE SCALE GENOMIC DNA]</scope>
    <source>
        <strain evidence="2 3">IHI B618</strain>
    </source>
</reference>
<gene>
    <name evidence="2" type="ORF">EST38_g13990</name>
</gene>
<proteinExistence type="predicted"/>
<organism evidence="2 3">
    <name type="scientific">Candolleomyces aberdarensis</name>
    <dbReference type="NCBI Taxonomy" id="2316362"/>
    <lineage>
        <taxon>Eukaryota</taxon>
        <taxon>Fungi</taxon>
        <taxon>Dikarya</taxon>
        <taxon>Basidiomycota</taxon>
        <taxon>Agaricomycotina</taxon>
        <taxon>Agaricomycetes</taxon>
        <taxon>Agaricomycetidae</taxon>
        <taxon>Agaricales</taxon>
        <taxon>Agaricineae</taxon>
        <taxon>Psathyrellaceae</taxon>
        <taxon>Candolleomyces</taxon>
    </lineage>
</organism>
<dbReference type="Proteomes" id="UP000290288">
    <property type="component" value="Unassembled WGS sequence"/>
</dbReference>
<feature type="region of interest" description="Disordered" evidence="1">
    <location>
        <begin position="19"/>
        <end position="41"/>
    </location>
</feature>
<comment type="caution">
    <text evidence="2">The sequence shown here is derived from an EMBL/GenBank/DDBJ whole genome shotgun (WGS) entry which is preliminary data.</text>
</comment>
<dbReference type="EMBL" id="SDEE01001553">
    <property type="protein sequence ID" value="RXW11867.1"/>
    <property type="molecule type" value="Genomic_DNA"/>
</dbReference>
<evidence type="ECO:0000313" key="3">
    <source>
        <dbReference type="Proteomes" id="UP000290288"/>
    </source>
</evidence>
<evidence type="ECO:0000256" key="1">
    <source>
        <dbReference type="SAM" id="MobiDB-lite"/>
    </source>
</evidence>
<accession>A0A4Q2CYG2</accession>
<evidence type="ECO:0000313" key="2">
    <source>
        <dbReference type="EMBL" id="RXW11867.1"/>
    </source>
</evidence>
<dbReference type="AlphaFoldDB" id="A0A4Q2CYG2"/>
<dbReference type="OrthoDB" id="3257543at2759"/>
<keyword evidence="3" id="KW-1185">Reference proteome</keyword>
<name>A0A4Q2CYG2_9AGAR</name>
<sequence length="105" mass="11581">MEAWLKSQGLWRIVSSSQKCPELKSPSPSKDNTTAESATTSATAAAQAKLLEVKTLKLQDAWDARSDKAAGWIWLMLDQDQKTLVDSLAIHWYLTGQTPSESFLA</sequence>
<protein>
    <submittedName>
        <fullName evidence="2">Uncharacterized protein</fullName>
    </submittedName>
</protein>